<keyword evidence="4" id="KW-0862">Zinc</keyword>
<comment type="caution">
    <text evidence="6">The sequence shown here is derived from an EMBL/GenBank/DDBJ whole genome shotgun (WGS) entry which is preliminary data.</text>
</comment>
<reference evidence="6 7" key="1">
    <citation type="submission" date="2019-04" db="EMBL/GenBank/DDBJ databases">
        <authorList>
            <person name="Feng G."/>
            <person name="Zhu H."/>
        </authorList>
    </citation>
    <scope>NUCLEOTIDE SEQUENCE [LARGE SCALE GENOMIC DNA]</scope>
    <source>
        <strain evidence="6 7">6HR-1</strain>
    </source>
</reference>
<feature type="domain" description="Metallo-beta-lactamase" evidence="5">
    <location>
        <begin position="113"/>
        <end position="318"/>
    </location>
</feature>
<keyword evidence="3 6" id="KW-0378">Hydrolase</keyword>
<dbReference type="InterPro" id="IPR051013">
    <property type="entry name" value="MBL_superfamily_lactonases"/>
</dbReference>
<evidence type="ECO:0000256" key="3">
    <source>
        <dbReference type="ARBA" id="ARBA00022801"/>
    </source>
</evidence>
<evidence type="ECO:0000259" key="5">
    <source>
        <dbReference type="SMART" id="SM00849"/>
    </source>
</evidence>
<evidence type="ECO:0000256" key="4">
    <source>
        <dbReference type="ARBA" id="ARBA00022833"/>
    </source>
</evidence>
<dbReference type="OrthoDB" id="9773738at2"/>
<evidence type="ECO:0000313" key="7">
    <source>
        <dbReference type="Proteomes" id="UP000297535"/>
    </source>
</evidence>
<dbReference type="CDD" id="cd07720">
    <property type="entry name" value="OPHC2-like_MBL-fold"/>
    <property type="match status" value="1"/>
</dbReference>
<dbReference type="Gene3D" id="3.60.15.10">
    <property type="entry name" value="Ribonuclease Z/Hydroxyacylglutathione hydrolase-like"/>
    <property type="match status" value="1"/>
</dbReference>
<comment type="similarity">
    <text evidence="1">Belongs to the metallo-beta-lactamase superfamily.</text>
</comment>
<accession>A0A4Z0NZI1</accession>
<dbReference type="Pfam" id="PF00753">
    <property type="entry name" value="Lactamase_B"/>
    <property type="match status" value="1"/>
</dbReference>
<dbReference type="RefSeq" id="WP_135412630.1">
    <property type="nucleotide sequence ID" value="NZ_SRLB01000001.1"/>
</dbReference>
<proteinExistence type="inferred from homology"/>
<dbReference type="PANTHER" id="PTHR42978">
    <property type="entry name" value="QUORUM-QUENCHING LACTONASE YTNP-RELATED-RELATED"/>
    <property type="match status" value="1"/>
</dbReference>
<organism evidence="6 7">
    <name type="scientific">Methylobacterium nonmethylotrophicum</name>
    <dbReference type="NCBI Taxonomy" id="1141884"/>
    <lineage>
        <taxon>Bacteria</taxon>
        <taxon>Pseudomonadati</taxon>
        <taxon>Pseudomonadota</taxon>
        <taxon>Alphaproteobacteria</taxon>
        <taxon>Hyphomicrobiales</taxon>
        <taxon>Methylobacteriaceae</taxon>
        <taxon>Methylobacterium</taxon>
    </lineage>
</organism>
<keyword evidence="7" id="KW-1185">Reference proteome</keyword>
<protein>
    <submittedName>
        <fullName evidence="6">MBL fold metallo-hydrolase</fullName>
    </submittedName>
</protein>
<evidence type="ECO:0000256" key="1">
    <source>
        <dbReference type="ARBA" id="ARBA00007749"/>
    </source>
</evidence>
<dbReference type="SMART" id="SM00849">
    <property type="entry name" value="Lactamase_B"/>
    <property type="match status" value="1"/>
</dbReference>
<dbReference type="EMBL" id="SRLB01000001">
    <property type="protein sequence ID" value="TGE02432.1"/>
    <property type="molecule type" value="Genomic_DNA"/>
</dbReference>
<evidence type="ECO:0000313" key="6">
    <source>
        <dbReference type="EMBL" id="TGE02432.1"/>
    </source>
</evidence>
<dbReference type="InterPro" id="IPR036866">
    <property type="entry name" value="RibonucZ/Hydroxyglut_hydro"/>
</dbReference>
<dbReference type="SUPFAM" id="SSF56281">
    <property type="entry name" value="Metallo-hydrolase/oxidoreductase"/>
    <property type="match status" value="1"/>
</dbReference>
<name>A0A4Z0NZI1_9HYPH</name>
<gene>
    <name evidence="6" type="ORF">EU555_01280</name>
</gene>
<dbReference type="AlphaFoldDB" id="A0A4Z0NZI1"/>
<dbReference type="GO" id="GO:0046872">
    <property type="term" value="F:metal ion binding"/>
    <property type="evidence" value="ECO:0007669"/>
    <property type="project" value="UniProtKB-KW"/>
</dbReference>
<dbReference type="GO" id="GO:0016787">
    <property type="term" value="F:hydrolase activity"/>
    <property type="evidence" value="ECO:0007669"/>
    <property type="project" value="UniProtKB-KW"/>
</dbReference>
<dbReference type="InterPro" id="IPR001279">
    <property type="entry name" value="Metallo-B-lactamas"/>
</dbReference>
<keyword evidence="2" id="KW-0479">Metal-binding</keyword>
<evidence type="ECO:0000256" key="2">
    <source>
        <dbReference type="ARBA" id="ARBA00022723"/>
    </source>
</evidence>
<dbReference type="PANTHER" id="PTHR42978:SF6">
    <property type="entry name" value="QUORUM-QUENCHING LACTONASE YTNP-RELATED"/>
    <property type="match status" value="1"/>
</dbReference>
<dbReference type="Proteomes" id="UP000297535">
    <property type="component" value="Unassembled WGS sequence"/>
</dbReference>
<sequence length="354" mass="37345">MTGLRGHGTSAGKVRRLGGACALALCLVLAAPSGGLRAAAPQVAEQAPGFYRMMLGRFEVTALLDGTHTFPIPTVLQRPRDGGGPRALLSEVRPGEAESRLARDFLALPFEGSINAFLINTGSRLVLIDAGAGDLYGSCCGKLVANLRAAGYAPEAVDEVLLTHLHADHVGGVMHDGKVVFPNATVRVSRRDADYWLDPANEAAAPPFLLPMFRGAQAALKPYRDAGRLIPFDGEGEILPGFVAVATPGHTPGHISYRVTSGTETLLVWGDIVHVAPIQLPDPQVTVTYDTDGAGAEARREALFSEAARTGAWIGAAHISFPGLGHIRAEDGRFGWIPANYTTVFHAQPPGDAR</sequence>